<keyword evidence="1 3" id="KW-0489">Methyltransferase</keyword>
<dbReference type="InterPro" id="IPR004398">
    <property type="entry name" value="RNA_MeTrfase_RsmD"/>
</dbReference>
<comment type="caution">
    <text evidence="3">The sequence shown here is derived from an EMBL/GenBank/DDBJ whole genome shotgun (WGS) entry which is preliminary data.</text>
</comment>
<dbReference type="GO" id="GO:0052914">
    <property type="term" value="F:16S rRNA (guanine(1207)-N(2))-methyltransferase activity"/>
    <property type="evidence" value="ECO:0007669"/>
    <property type="project" value="UniProtKB-EC"/>
</dbReference>
<dbReference type="CDD" id="cd02440">
    <property type="entry name" value="AdoMet_MTases"/>
    <property type="match status" value="1"/>
</dbReference>
<gene>
    <name evidence="3" type="primary">rsmD</name>
    <name evidence="3" type="ORF">HMPREF9370_2385</name>
</gene>
<dbReference type="AlphaFoldDB" id="G4CTH5"/>
<evidence type="ECO:0000313" key="3">
    <source>
        <dbReference type="EMBL" id="EGZ44080.1"/>
    </source>
</evidence>
<proteinExistence type="predicted"/>
<dbReference type="GO" id="GO:0003676">
    <property type="term" value="F:nucleic acid binding"/>
    <property type="evidence" value="ECO:0007669"/>
    <property type="project" value="InterPro"/>
</dbReference>
<dbReference type="PROSITE" id="PS00092">
    <property type="entry name" value="N6_MTASE"/>
    <property type="match status" value="1"/>
</dbReference>
<dbReference type="InterPro" id="IPR029063">
    <property type="entry name" value="SAM-dependent_MTases_sf"/>
</dbReference>
<dbReference type="PIRSF" id="PIRSF004553">
    <property type="entry name" value="CHP00095"/>
    <property type="match status" value="1"/>
</dbReference>
<sequence length="190" mass="21687">MSKHSKHVNQVRIIGGNCKGRKIRFLSAEGLRPTADMVRERLFNWLGQDLTGLKVLDLFAGSGALGFEAASRNAKQVVMVEKYRDTSKLLQQNIRELGLEDKITISAQDALDYLKSSSEKFDVIFLDPPYAWEDWKTLFGQVEKCLSENAMVYIESGSMPQIPEWLHLFREGKSGKSLFEVRIYKPEIEK</sequence>
<dbReference type="Pfam" id="PF03602">
    <property type="entry name" value="Cons_hypoth95"/>
    <property type="match status" value="1"/>
</dbReference>
<evidence type="ECO:0000256" key="1">
    <source>
        <dbReference type="ARBA" id="ARBA00022603"/>
    </source>
</evidence>
<dbReference type="InterPro" id="IPR002052">
    <property type="entry name" value="DNA_methylase_N6_adenine_CS"/>
</dbReference>
<evidence type="ECO:0000256" key="2">
    <source>
        <dbReference type="ARBA" id="ARBA00022679"/>
    </source>
</evidence>
<dbReference type="Proteomes" id="UP000005336">
    <property type="component" value="Unassembled WGS sequence"/>
</dbReference>
<keyword evidence="4" id="KW-1185">Reference proteome</keyword>
<dbReference type="PATRIC" id="fig|1030841.3.peg.2372"/>
<evidence type="ECO:0000313" key="4">
    <source>
        <dbReference type="Proteomes" id="UP000005336"/>
    </source>
</evidence>
<dbReference type="PANTHER" id="PTHR43542">
    <property type="entry name" value="METHYLTRANSFERASE"/>
    <property type="match status" value="1"/>
</dbReference>
<dbReference type="HOGENOM" id="CLU_075826_2_2_4"/>
<accession>G4CTH5</accession>
<protein>
    <submittedName>
        <fullName evidence="3">Ribosomal RNA small subunit methyltransferase D</fullName>
        <ecNumber evidence="3">2.1.1.172</ecNumber>
    </submittedName>
</protein>
<dbReference type="OrthoDB" id="9803017at2"/>
<dbReference type="RefSeq" id="WP_009117525.1">
    <property type="nucleotide sequence ID" value="NZ_JH165159.1"/>
</dbReference>
<organism evidence="3 4">
    <name type="scientific">Neisseria wadsworthii 9715</name>
    <dbReference type="NCBI Taxonomy" id="1030841"/>
    <lineage>
        <taxon>Bacteria</taxon>
        <taxon>Pseudomonadati</taxon>
        <taxon>Pseudomonadota</taxon>
        <taxon>Betaproteobacteria</taxon>
        <taxon>Neisseriales</taxon>
        <taxon>Neisseriaceae</taxon>
        <taxon>Neisseria</taxon>
    </lineage>
</organism>
<dbReference type="STRING" id="1030841.HMPREF9370_2385"/>
<dbReference type="EMBL" id="AGAZ01000079">
    <property type="protein sequence ID" value="EGZ44080.1"/>
    <property type="molecule type" value="Genomic_DNA"/>
</dbReference>
<name>G4CTH5_9NEIS</name>
<dbReference type="NCBIfam" id="TIGR00095">
    <property type="entry name" value="16S rRNA (guanine(966)-N(2))-methyltransferase RsmD"/>
    <property type="match status" value="1"/>
</dbReference>
<dbReference type="SUPFAM" id="SSF53335">
    <property type="entry name" value="S-adenosyl-L-methionine-dependent methyltransferases"/>
    <property type="match status" value="1"/>
</dbReference>
<dbReference type="Gene3D" id="3.40.50.150">
    <property type="entry name" value="Vaccinia Virus protein VP39"/>
    <property type="match status" value="1"/>
</dbReference>
<dbReference type="PANTHER" id="PTHR43542:SF1">
    <property type="entry name" value="METHYLTRANSFERASE"/>
    <property type="match status" value="1"/>
</dbReference>
<reference evidence="3 4" key="1">
    <citation type="submission" date="2011-06" db="EMBL/GenBank/DDBJ databases">
        <authorList>
            <person name="Muzny D."/>
            <person name="Qin X."/>
            <person name="Deng J."/>
            <person name="Jiang H."/>
            <person name="Liu Y."/>
            <person name="Qu J."/>
            <person name="Song X.-Z."/>
            <person name="Zhang L."/>
            <person name="Thornton R."/>
            <person name="Coyle M."/>
            <person name="Francisco L."/>
            <person name="Jackson L."/>
            <person name="Javaid M."/>
            <person name="Korchina V."/>
            <person name="Kovar C."/>
            <person name="Mata R."/>
            <person name="Mathew T."/>
            <person name="Ngo R."/>
            <person name="Nguyen L."/>
            <person name="Nguyen N."/>
            <person name="Okwuonu G."/>
            <person name="Ongeri F."/>
            <person name="Pham C."/>
            <person name="Simmons D."/>
            <person name="Wilczek-Boney K."/>
            <person name="Hale W."/>
            <person name="Jakkamsetti A."/>
            <person name="Pham P."/>
            <person name="Ruth R."/>
            <person name="San Lucas F."/>
            <person name="Warren J."/>
            <person name="Zhang J."/>
            <person name="Zhao Z."/>
            <person name="Zhou C."/>
            <person name="Zhu D."/>
            <person name="Lee S."/>
            <person name="Bess C."/>
            <person name="Blankenburg K."/>
            <person name="Forbes L."/>
            <person name="Fu Q."/>
            <person name="Gubbala S."/>
            <person name="Hirani K."/>
            <person name="Jayaseelan J.C."/>
            <person name="Lara F."/>
            <person name="Munidasa M."/>
            <person name="Palculict T."/>
            <person name="Patil S."/>
            <person name="Pu L.-L."/>
            <person name="Saada N."/>
            <person name="Tang L."/>
            <person name="Weissenberger G."/>
            <person name="Zhu Y."/>
            <person name="Hemphill L."/>
            <person name="Shang Y."/>
            <person name="Youmans B."/>
            <person name="Ayvaz T."/>
            <person name="Ross M."/>
            <person name="Santibanez J."/>
            <person name="Aqrawi P."/>
            <person name="Gross S."/>
            <person name="Joshi V."/>
            <person name="Fowler G."/>
            <person name="Nazareth L."/>
            <person name="Reid J."/>
            <person name="Worley K."/>
            <person name="Petrosino J."/>
            <person name="Highlander S."/>
            <person name="Gibbs R."/>
        </authorList>
    </citation>
    <scope>NUCLEOTIDE SEQUENCE [LARGE SCALE GENOMIC DNA]</scope>
    <source>
        <strain evidence="3 4">9715</strain>
    </source>
</reference>
<keyword evidence="2 3" id="KW-0808">Transferase</keyword>
<dbReference type="EC" id="2.1.1.172" evidence="3"/>